<dbReference type="GO" id="GO:0035435">
    <property type="term" value="P:phosphate ion transmembrane transport"/>
    <property type="evidence" value="ECO:0007669"/>
    <property type="project" value="InterPro"/>
</dbReference>
<dbReference type="InterPro" id="IPR000515">
    <property type="entry name" value="MetI-like"/>
</dbReference>
<dbReference type="PROSITE" id="PS50928">
    <property type="entry name" value="ABC_TM1"/>
    <property type="match status" value="1"/>
</dbReference>
<reference evidence="13 14" key="1">
    <citation type="submission" date="2020-03" db="EMBL/GenBank/DDBJ databases">
        <title>Draft genome of Streptomyces sp. ventii, isolated from the Axial Seamount in the Pacific Ocean, and resequencing of the two type strains Streptomyces lonarensis strain NCL 716 and Streptomyces bohaiensis strain 11A07.</title>
        <authorList>
            <person name="Loughran R.M."/>
            <person name="Pfannmuller K.M."/>
            <person name="Wasson B.J."/>
            <person name="Deadmond M.C."/>
            <person name="Paddock B.E."/>
            <person name="Koyack M.J."/>
            <person name="Gallegos D.A."/>
            <person name="Mitchell E.A."/>
            <person name="Ushijima B."/>
            <person name="Saw J.H."/>
            <person name="Mcphail K.L."/>
            <person name="Videau P."/>
        </authorList>
    </citation>
    <scope>NUCLEOTIDE SEQUENCE [LARGE SCALE GENOMIC DNA]</scope>
    <source>
        <strain evidence="13 14">NCL716</strain>
    </source>
</reference>
<organism evidence="13 14">
    <name type="scientific">Streptomyces lonarensis</name>
    <dbReference type="NCBI Taxonomy" id="700599"/>
    <lineage>
        <taxon>Bacteria</taxon>
        <taxon>Bacillati</taxon>
        <taxon>Actinomycetota</taxon>
        <taxon>Actinomycetes</taxon>
        <taxon>Kitasatosporales</taxon>
        <taxon>Streptomycetaceae</taxon>
        <taxon>Streptomyces</taxon>
    </lineage>
</organism>
<keyword evidence="5 10" id="KW-1003">Cell membrane</keyword>
<comment type="caution">
    <text evidence="13">The sequence shown here is derived from an EMBL/GenBank/DDBJ whole genome shotgun (WGS) entry which is preliminary data.</text>
</comment>
<feature type="domain" description="ABC transmembrane type-1" evidence="12">
    <location>
        <begin position="96"/>
        <end position="307"/>
    </location>
</feature>
<feature type="region of interest" description="Disordered" evidence="11">
    <location>
        <begin position="1"/>
        <end position="33"/>
    </location>
</feature>
<gene>
    <name evidence="13" type="primary">pstA</name>
    <name evidence="13" type="ORF">HCN56_09510</name>
</gene>
<keyword evidence="6" id="KW-0592">Phosphate transport</keyword>
<keyword evidence="8 10" id="KW-1133">Transmembrane helix</keyword>
<proteinExistence type="inferred from homology"/>
<evidence type="ECO:0000256" key="11">
    <source>
        <dbReference type="SAM" id="MobiDB-lite"/>
    </source>
</evidence>
<comment type="function">
    <text evidence="1">Part of the binding-protein-dependent transport system for phosphate; probably responsible for the translocation of the substrate across the membrane.</text>
</comment>
<dbReference type="InterPro" id="IPR051408">
    <property type="entry name" value="Phosphate_transprt_permease"/>
</dbReference>
<evidence type="ECO:0000259" key="12">
    <source>
        <dbReference type="PROSITE" id="PS50928"/>
    </source>
</evidence>
<dbReference type="AlphaFoldDB" id="A0A7X6D088"/>
<evidence type="ECO:0000256" key="1">
    <source>
        <dbReference type="ARBA" id="ARBA00003510"/>
    </source>
</evidence>
<sequence length="314" mass="33070">MSATSDLKPAERGAGERTTPTGHRPLRETQGNAGRRAVANRVALTVLTVAMVVAVIPLVLILFKVASEGLAAVGWNFFTLDEPTYRVEEAGYRAGFVGTAYIMVGAILMAIPLGLATAIYLVEYGRGRLASFVRFFTDVMTGIPSIFVGLFVYGLLISSGAIFHTGFSAFAASLAIAIIMLPIVTRSSEEMLKLVPDEWRNASYALGASKSRTVLTTVLPAAAPGLATGSMLAVARGVGETAPLILTALGSRYLVTTYFSDAQGAVPLQIHSGAMQPFEAGIERAWGGALSLFVIVLLLVVVARFVGSRANKLG</sequence>
<keyword evidence="7 10" id="KW-0812">Transmembrane</keyword>
<feature type="transmembrane region" description="Helical" evidence="10">
    <location>
        <begin position="42"/>
        <end position="63"/>
    </location>
</feature>
<protein>
    <recommendedName>
        <fullName evidence="10">Phosphate transport system permease protein PstA</fullName>
    </recommendedName>
</protein>
<keyword evidence="4" id="KW-0813">Transport</keyword>
<comment type="subcellular location">
    <subcellularLocation>
        <location evidence="2 10">Cell membrane</location>
        <topology evidence="2 10">Multi-pass membrane protein</topology>
    </subcellularLocation>
</comment>
<feature type="transmembrane region" description="Helical" evidence="10">
    <location>
        <begin position="162"/>
        <end position="184"/>
    </location>
</feature>
<dbReference type="RefSeq" id="WP_167969088.1">
    <property type="nucleotide sequence ID" value="NZ_BHZG01000432.1"/>
</dbReference>
<dbReference type="PANTHER" id="PTHR42922">
    <property type="entry name" value="PHOSPHATE TRANSPORT SYSTEM PERMEASE PROTEIN PSTA"/>
    <property type="match status" value="1"/>
</dbReference>
<evidence type="ECO:0000256" key="4">
    <source>
        <dbReference type="ARBA" id="ARBA00022448"/>
    </source>
</evidence>
<evidence type="ECO:0000256" key="8">
    <source>
        <dbReference type="ARBA" id="ARBA00022989"/>
    </source>
</evidence>
<keyword evidence="14" id="KW-1185">Reference proteome</keyword>
<dbReference type="GO" id="GO:0005886">
    <property type="term" value="C:plasma membrane"/>
    <property type="evidence" value="ECO:0007669"/>
    <property type="project" value="UniProtKB-SubCell"/>
</dbReference>
<evidence type="ECO:0000256" key="5">
    <source>
        <dbReference type="ARBA" id="ARBA00022475"/>
    </source>
</evidence>
<dbReference type="PANTHER" id="PTHR42922:SF1">
    <property type="entry name" value="PHOSPHATE TRANSPORT SYSTEM PERMEASE PROTEIN PSTA"/>
    <property type="match status" value="1"/>
</dbReference>
<dbReference type="GO" id="GO:0005315">
    <property type="term" value="F:phosphate transmembrane transporter activity"/>
    <property type="evidence" value="ECO:0007669"/>
    <property type="project" value="InterPro"/>
</dbReference>
<evidence type="ECO:0000313" key="13">
    <source>
        <dbReference type="EMBL" id="NJQ05808.1"/>
    </source>
</evidence>
<evidence type="ECO:0000256" key="10">
    <source>
        <dbReference type="RuleBase" id="RU363043"/>
    </source>
</evidence>
<dbReference type="Pfam" id="PF00528">
    <property type="entry name" value="BPD_transp_1"/>
    <property type="match status" value="1"/>
</dbReference>
<dbReference type="Proteomes" id="UP000578686">
    <property type="component" value="Unassembled WGS sequence"/>
</dbReference>
<dbReference type="InterPro" id="IPR035906">
    <property type="entry name" value="MetI-like_sf"/>
</dbReference>
<dbReference type="SUPFAM" id="SSF161098">
    <property type="entry name" value="MetI-like"/>
    <property type="match status" value="1"/>
</dbReference>
<feature type="transmembrane region" description="Helical" evidence="10">
    <location>
        <begin position="285"/>
        <end position="306"/>
    </location>
</feature>
<evidence type="ECO:0000313" key="14">
    <source>
        <dbReference type="Proteomes" id="UP000578686"/>
    </source>
</evidence>
<dbReference type="InterPro" id="IPR005672">
    <property type="entry name" value="Phosphate_PstA"/>
</dbReference>
<comment type="caution">
    <text evidence="10">Lacks conserved residue(s) required for the propagation of feature annotation.</text>
</comment>
<name>A0A7X6D088_9ACTN</name>
<feature type="transmembrane region" description="Helical" evidence="10">
    <location>
        <begin position="135"/>
        <end position="156"/>
    </location>
</feature>
<dbReference type="EMBL" id="JAAVJD010000051">
    <property type="protein sequence ID" value="NJQ05808.1"/>
    <property type="molecule type" value="Genomic_DNA"/>
</dbReference>
<keyword evidence="9 10" id="KW-0472">Membrane</keyword>
<evidence type="ECO:0000256" key="7">
    <source>
        <dbReference type="ARBA" id="ARBA00022692"/>
    </source>
</evidence>
<evidence type="ECO:0000256" key="9">
    <source>
        <dbReference type="ARBA" id="ARBA00023136"/>
    </source>
</evidence>
<dbReference type="CDD" id="cd06261">
    <property type="entry name" value="TM_PBP2"/>
    <property type="match status" value="1"/>
</dbReference>
<accession>A0A7X6D088</accession>
<dbReference type="Gene3D" id="1.10.3720.10">
    <property type="entry name" value="MetI-like"/>
    <property type="match status" value="1"/>
</dbReference>
<dbReference type="NCBIfam" id="TIGR00974">
    <property type="entry name" value="3a0107s02c"/>
    <property type="match status" value="1"/>
</dbReference>
<evidence type="ECO:0000256" key="6">
    <source>
        <dbReference type="ARBA" id="ARBA00022592"/>
    </source>
</evidence>
<evidence type="ECO:0000256" key="3">
    <source>
        <dbReference type="ARBA" id="ARBA00007069"/>
    </source>
</evidence>
<comment type="similarity">
    <text evidence="3 10">Belongs to the binding-protein-dependent transport system permease family. CysTW subfamily.</text>
</comment>
<feature type="transmembrane region" description="Helical" evidence="10">
    <location>
        <begin position="100"/>
        <end position="123"/>
    </location>
</feature>
<evidence type="ECO:0000256" key="2">
    <source>
        <dbReference type="ARBA" id="ARBA00004651"/>
    </source>
</evidence>